<reference evidence="1" key="1">
    <citation type="journal article" date="2020" name="Stud. Mycol.">
        <title>101 Dothideomycetes genomes: a test case for predicting lifestyles and emergence of pathogens.</title>
        <authorList>
            <person name="Haridas S."/>
            <person name="Albert R."/>
            <person name="Binder M."/>
            <person name="Bloem J."/>
            <person name="Labutti K."/>
            <person name="Salamov A."/>
            <person name="Andreopoulos B."/>
            <person name="Baker S."/>
            <person name="Barry K."/>
            <person name="Bills G."/>
            <person name="Bluhm B."/>
            <person name="Cannon C."/>
            <person name="Castanera R."/>
            <person name="Culley D."/>
            <person name="Daum C."/>
            <person name="Ezra D."/>
            <person name="Gonzalez J."/>
            <person name="Henrissat B."/>
            <person name="Kuo A."/>
            <person name="Liang C."/>
            <person name="Lipzen A."/>
            <person name="Lutzoni F."/>
            <person name="Magnuson J."/>
            <person name="Mondo S."/>
            <person name="Nolan M."/>
            <person name="Ohm R."/>
            <person name="Pangilinan J."/>
            <person name="Park H.-J."/>
            <person name="Ramirez L."/>
            <person name="Alfaro M."/>
            <person name="Sun H."/>
            <person name="Tritt A."/>
            <person name="Yoshinaga Y."/>
            <person name="Zwiers L.-H."/>
            <person name="Turgeon B."/>
            <person name="Goodwin S."/>
            <person name="Spatafora J."/>
            <person name="Crous P."/>
            <person name="Grigoriev I."/>
        </authorList>
    </citation>
    <scope>NUCLEOTIDE SEQUENCE</scope>
    <source>
        <strain evidence="1">ATCC 200398</strain>
    </source>
</reference>
<proteinExistence type="predicted"/>
<sequence length="418" mass="46854">MWVIGPGRANGRHGRLDTKTLQSLGLRLNASLDASCPINPSLIPTTLTDENHSKARRLGSREASVVGKYSTWPFPNLALSHAGTIVKLHLGEHQMQTAFETTIAHDNGEEKIQERHDGLALPMFPKGEACFIVSLNYCILQILTVSQSGVIKGPRSKPIVHDDNPLKTSTLSLKRTKSAFLAFHSSPFRRNGRGYFAKILGVDPLILIEYDEMYVRKLGILALLDRMEEIMHIHDESYLRYVRLSALAFLTPHQANYFLSVGMLWPATVFRGNWSLFISMVRCAEPLESFSRARVSYSTKFVIIAGSGTIIAVYIEISPRLHPDVYLLAPWFSKTHVDIVAGVVLFVVLTYQSVNHRVFVSIMVIVAGLYAIALLPIKANFWDVKTKRAYLQHDQLVSIQLSKLFVFAGLVQPWELLS</sequence>
<evidence type="ECO:0000313" key="2">
    <source>
        <dbReference type="Proteomes" id="UP000799755"/>
    </source>
</evidence>
<dbReference type="Proteomes" id="UP000799755">
    <property type="component" value="Unassembled WGS sequence"/>
</dbReference>
<name>A0ACB6QQ07_9PLEO</name>
<organism evidence="1 2">
    <name type="scientific">Lindgomyces ingoldianus</name>
    <dbReference type="NCBI Taxonomy" id="673940"/>
    <lineage>
        <taxon>Eukaryota</taxon>
        <taxon>Fungi</taxon>
        <taxon>Dikarya</taxon>
        <taxon>Ascomycota</taxon>
        <taxon>Pezizomycotina</taxon>
        <taxon>Dothideomycetes</taxon>
        <taxon>Pleosporomycetidae</taxon>
        <taxon>Pleosporales</taxon>
        <taxon>Lindgomycetaceae</taxon>
        <taxon>Lindgomyces</taxon>
    </lineage>
</organism>
<accession>A0ACB6QQ07</accession>
<evidence type="ECO:0000313" key="1">
    <source>
        <dbReference type="EMBL" id="KAF2469094.1"/>
    </source>
</evidence>
<protein>
    <submittedName>
        <fullName evidence="1">Uncharacterized protein</fullName>
    </submittedName>
</protein>
<comment type="caution">
    <text evidence="1">The sequence shown here is derived from an EMBL/GenBank/DDBJ whole genome shotgun (WGS) entry which is preliminary data.</text>
</comment>
<dbReference type="EMBL" id="MU003513">
    <property type="protein sequence ID" value="KAF2469094.1"/>
    <property type="molecule type" value="Genomic_DNA"/>
</dbReference>
<keyword evidence="2" id="KW-1185">Reference proteome</keyword>
<gene>
    <name evidence="1" type="ORF">BDR25DRAFT_356879</name>
</gene>